<dbReference type="EMBL" id="PDSK01000036">
    <property type="protein sequence ID" value="PIE35678.1"/>
    <property type="molecule type" value="Genomic_DNA"/>
</dbReference>
<comment type="caution">
    <text evidence="1">The sequence shown here is derived from an EMBL/GenBank/DDBJ whole genome shotgun (WGS) entry which is preliminary data.</text>
</comment>
<evidence type="ECO:0000313" key="1">
    <source>
        <dbReference type="EMBL" id="PIE35678.1"/>
    </source>
</evidence>
<evidence type="ECO:0000313" key="2">
    <source>
        <dbReference type="Proteomes" id="UP000230821"/>
    </source>
</evidence>
<name>A0A2G6KJ25_9BACT</name>
<gene>
    <name evidence="1" type="ORF">CSA56_03230</name>
</gene>
<reference evidence="1 2" key="1">
    <citation type="submission" date="2017-10" db="EMBL/GenBank/DDBJ databases">
        <title>Novel microbial diversity and functional potential in the marine mammal oral microbiome.</title>
        <authorList>
            <person name="Dudek N.K."/>
            <person name="Sun C.L."/>
            <person name="Burstein D."/>
            <person name="Kantor R.S."/>
            <person name="Aliaga Goltsman D.S."/>
            <person name="Bik E.M."/>
            <person name="Thomas B.C."/>
            <person name="Banfield J.F."/>
            <person name="Relman D.A."/>
        </authorList>
    </citation>
    <scope>NUCLEOTIDE SEQUENCE [LARGE SCALE GENOMIC DNA]</scope>
    <source>
        <strain evidence="1">DOLJORAL78_47_16</strain>
    </source>
</reference>
<accession>A0A2G6KJ25</accession>
<dbReference type="Proteomes" id="UP000230821">
    <property type="component" value="Unassembled WGS sequence"/>
</dbReference>
<sequence length="80" mass="9149">MQATKSTAQIIDPTSKFFGLIVDVVSAQWNFQGHVSTYLVKGATTGELELGPWDLQFFYKKPRKGRGISTQLEMFQTEYW</sequence>
<dbReference type="AlphaFoldDB" id="A0A2G6KJ25"/>
<proteinExistence type="predicted"/>
<organism evidence="1 2">
    <name type="scientific">candidate division KSB3 bacterium</name>
    <dbReference type="NCBI Taxonomy" id="2044937"/>
    <lineage>
        <taxon>Bacteria</taxon>
        <taxon>candidate division KSB3</taxon>
    </lineage>
</organism>
<protein>
    <submittedName>
        <fullName evidence="1">Uncharacterized protein</fullName>
    </submittedName>
</protein>